<feature type="domain" description="POTRA" evidence="8">
    <location>
        <begin position="128"/>
        <end position="206"/>
    </location>
</feature>
<evidence type="ECO:0000256" key="6">
    <source>
        <dbReference type="ARBA" id="ARBA00023237"/>
    </source>
</evidence>
<dbReference type="PANTHER" id="PTHR12815:SF18">
    <property type="entry name" value="SORTING AND ASSEMBLY MACHINERY COMPONENT 50 HOMOLOG"/>
    <property type="match status" value="1"/>
</dbReference>
<evidence type="ECO:0000256" key="3">
    <source>
        <dbReference type="ARBA" id="ARBA00022692"/>
    </source>
</evidence>
<keyword evidence="5" id="KW-0472">Membrane</keyword>
<dbReference type="InterPro" id="IPR039910">
    <property type="entry name" value="D15-like"/>
</dbReference>
<gene>
    <name evidence="9" type="ORF">DSCW_54460</name>
</gene>
<evidence type="ECO:0000256" key="4">
    <source>
        <dbReference type="ARBA" id="ARBA00022737"/>
    </source>
</evidence>
<dbReference type="InterPro" id="IPR023707">
    <property type="entry name" value="OM_assembly_BamA"/>
</dbReference>
<dbReference type="EMBL" id="AP021875">
    <property type="protein sequence ID" value="BBO78029.1"/>
    <property type="molecule type" value="Genomic_DNA"/>
</dbReference>
<dbReference type="Gene3D" id="2.40.160.50">
    <property type="entry name" value="membrane protein fhac: a member of the omp85/tpsb transporter family"/>
    <property type="match status" value="1"/>
</dbReference>
<dbReference type="Pfam" id="PF01103">
    <property type="entry name" value="Omp85"/>
    <property type="match status" value="1"/>
</dbReference>
<keyword evidence="4" id="KW-0677">Repeat</keyword>
<dbReference type="Gene3D" id="3.10.20.310">
    <property type="entry name" value="membrane protein fhac"/>
    <property type="match status" value="5"/>
</dbReference>
<keyword evidence="6" id="KW-0998">Cell outer membrane</keyword>
<evidence type="ECO:0000256" key="1">
    <source>
        <dbReference type="ARBA" id="ARBA00004370"/>
    </source>
</evidence>
<dbReference type="KEGG" id="dwd:DSCW_54460"/>
<evidence type="ECO:0000256" key="7">
    <source>
        <dbReference type="NCBIfam" id="TIGR03303"/>
    </source>
</evidence>
<sequence length="945" mass="106048">MKPEMDRKSGIILIFWWWTALAAILLYALPAPAAQDALEPVHTKDTVGVGMVVAGIQVIVKAPPDRIGDNEALARQLIAIKTGDFLTEDAIQTSIDALRLSNRFTAIDVDSRTTPEGEILVVTLTPQQTIEDIRIHGNEPIFEADILNQMTLYPGDPYTEQDLSEQEKAVVKRYKKAGYIDPKVSVEVLPHDEGENAVIVVDITKGPHYRLGNLTFEGRRGLSKAMLKLHMRVWRNTLWPTGRFSKYWLKKDMDSLLSYYRHKGFADAALSYRTAITEDGHHVDVMVSIDEGPRYEVSFVGHHRFWTFTLKKDVAIYSIGNRRNRGVRKTLSNIKQRYHDDGFLEARVEVKQSPVPDAPIPTTLLQFAIHEGPQTKVESVHISGNHSIEEQKIEKQMLTRLPGLLHDGAYVPETLEEDVFAVRTLYMREGFQEEDVNAKVDLSADKTQARVNVEISEGPRTLVESVVIKGLSVEGLIEENVKPRLAHKVGEPFRQSALEADKQTIASLVSEKGHPYVTVAAKDAFNADKTQATVEYTVDPGPLVTLGEIFISGNLRTKEHIIRRELAHEPGTLLSLQALNDGQRSLRDLSIFHDVNYRTIGLKEKADTVTQIVEIEEAKPYYAEFSLGYESDSGLYGKTKVGDHNLFGLAKDLWAGGEVSETGFKVESRLTEPRLFGTHIAATFGAYHEELTEFNQPFGTRTSGGSLTFGKDWGKHLTTALTFRLEKKDQFSADDRSSTDETEEDTRTIFVTTPFVRYDSRDDFVRPKEGLLSSFSVDLSKGIQNQLDDFVRYQFDTRYYLTPIERLTFAGLARFGKVISYSDTSNVPDDQLFFLGGIQDVRGYDENLLRFNIDGDPLGGQLAMVGSLEVRINLGYNFELAAFFDTGTVRETQEDFGSDNWRSSVGLGLRYITPIGPMGLLYGYKLDREEGESAGRLHVSIGYSF</sequence>
<dbReference type="InterPro" id="IPR010827">
    <property type="entry name" value="BamA/TamA_POTRA"/>
</dbReference>
<proteinExistence type="predicted"/>
<organism evidence="9 10">
    <name type="scientific">Desulfosarcina widdelii</name>
    <dbReference type="NCBI Taxonomy" id="947919"/>
    <lineage>
        <taxon>Bacteria</taxon>
        <taxon>Pseudomonadati</taxon>
        <taxon>Thermodesulfobacteriota</taxon>
        <taxon>Desulfobacteria</taxon>
        <taxon>Desulfobacterales</taxon>
        <taxon>Desulfosarcinaceae</taxon>
        <taxon>Desulfosarcina</taxon>
    </lineage>
</organism>
<keyword evidence="10" id="KW-1185">Reference proteome</keyword>
<reference evidence="9 10" key="1">
    <citation type="submission" date="2019-11" db="EMBL/GenBank/DDBJ databases">
        <title>Comparative genomics of hydrocarbon-degrading Desulfosarcina strains.</title>
        <authorList>
            <person name="Watanabe M."/>
            <person name="Kojima H."/>
            <person name="Fukui M."/>
        </authorList>
    </citation>
    <scope>NUCLEOTIDE SEQUENCE [LARGE SCALE GENOMIC DNA]</scope>
    <source>
        <strain evidence="9 10">PP31</strain>
    </source>
</reference>
<dbReference type="AlphaFoldDB" id="A0A5K7ZCW8"/>
<dbReference type="NCBIfam" id="TIGR03303">
    <property type="entry name" value="OM_YaeT"/>
    <property type="match status" value="1"/>
</dbReference>
<dbReference type="PROSITE" id="PS51779">
    <property type="entry name" value="POTRA"/>
    <property type="match status" value="2"/>
</dbReference>
<dbReference type="Pfam" id="PF07244">
    <property type="entry name" value="POTRA"/>
    <property type="match status" value="5"/>
</dbReference>
<dbReference type="InterPro" id="IPR034746">
    <property type="entry name" value="POTRA"/>
</dbReference>
<protein>
    <recommendedName>
        <fullName evidence="7">Outer membrane protein assembly factor BamA</fullName>
    </recommendedName>
</protein>
<dbReference type="Proteomes" id="UP000427769">
    <property type="component" value="Chromosome"/>
</dbReference>
<feature type="domain" description="POTRA" evidence="8">
    <location>
        <begin position="375"/>
        <end position="458"/>
    </location>
</feature>
<dbReference type="InterPro" id="IPR000184">
    <property type="entry name" value="Bac_surfAg_D15"/>
</dbReference>
<evidence type="ECO:0000313" key="10">
    <source>
        <dbReference type="Proteomes" id="UP000427769"/>
    </source>
</evidence>
<keyword evidence="3" id="KW-0812">Transmembrane</keyword>
<dbReference type="GO" id="GO:0071709">
    <property type="term" value="P:membrane assembly"/>
    <property type="evidence" value="ECO:0007669"/>
    <property type="project" value="InterPro"/>
</dbReference>
<dbReference type="PIRSF" id="PIRSF006076">
    <property type="entry name" value="OM_assembly_OMP85"/>
    <property type="match status" value="1"/>
</dbReference>
<comment type="subcellular location">
    <subcellularLocation>
        <location evidence="1">Membrane</location>
    </subcellularLocation>
</comment>
<evidence type="ECO:0000256" key="5">
    <source>
        <dbReference type="ARBA" id="ARBA00023136"/>
    </source>
</evidence>
<name>A0A5K7ZCW8_9BACT</name>
<keyword evidence="2" id="KW-1134">Transmembrane beta strand</keyword>
<accession>A0A5K7ZCW8</accession>
<evidence type="ECO:0000313" key="9">
    <source>
        <dbReference type="EMBL" id="BBO78029.1"/>
    </source>
</evidence>
<dbReference type="PANTHER" id="PTHR12815">
    <property type="entry name" value="SORTING AND ASSEMBLY MACHINERY SAMM50 PROTEIN FAMILY MEMBER"/>
    <property type="match status" value="1"/>
</dbReference>
<evidence type="ECO:0000256" key="2">
    <source>
        <dbReference type="ARBA" id="ARBA00022452"/>
    </source>
</evidence>
<evidence type="ECO:0000259" key="8">
    <source>
        <dbReference type="PROSITE" id="PS51779"/>
    </source>
</evidence>
<dbReference type="GO" id="GO:0009279">
    <property type="term" value="C:cell outer membrane"/>
    <property type="evidence" value="ECO:0007669"/>
    <property type="project" value="UniProtKB-UniRule"/>
</dbReference>